<evidence type="ECO:0000256" key="2">
    <source>
        <dbReference type="ARBA" id="ARBA00022475"/>
    </source>
</evidence>
<keyword evidence="4 6" id="KW-1133">Transmembrane helix</keyword>
<feature type="transmembrane region" description="Helical" evidence="6">
    <location>
        <begin position="110"/>
        <end position="131"/>
    </location>
</feature>
<feature type="transmembrane region" description="Helical" evidence="6">
    <location>
        <begin position="411"/>
        <end position="432"/>
    </location>
</feature>
<dbReference type="RefSeq" id="WP_159762554.1">
    <property type="nucleotide sequence ID" value="NZ_WUUT01000001.1"/>
</dbReference>
<evidence type="ECO:0000256" key="3">
    <source>
        <dbReference type="ARBA" id="ARBA00022692"/>
    </source>
</evidence>
<name>A0A6B0SYH9_9EURY</name>
<keyword evidence="8" id="KW-1185">Reference proteome</keyword>
<feature type="transmembrane region" description="Helical" evidence="6">
    <location>
        <begin position="219"/>
        <end position="238"/>
    </location>
</feature>
<dbReference type="InterPro" id="IPR002797">
    <property type="entry name" value="Polysacc_synth"/>
</dbReference>
<dbReference type="GO" id="GO:0005886">
    <property type="term" value="C:plasma membrane"/>
    <property type="evidence" value="ECO:0007669"/>
    <property type="project" value="UniProtKB-SubCell"/>
</dbReference>
<feature type="transmembrane region" description="Helical" evidence="6">
    <location>
        <begin position="350"/>
        <end position="370"/>
    </location>
</feature>
<feature type="transmembrane region" description="Helical" evidence="6">
    <location>
        <begin position="310"/>
        <end position="329"/>
    </location>
</feature>
<dbReference type="OrthoDB" id="112053at2157"/>
<gene>
    <name evidence="7" type="ORF">GRX03_02230</name>
</gene>
<dbReference type="InterPro" id="IPR050833">
    <property type="entry name" value="Poly_Biosynth_Transport"/>
</dbReference>
<dbReference type="EMBL" id="WUUT01000001">
    <property type="protein sequence ID" value="MXR50425.1"/>
    <property type="molecule type" value="Genomic_DNA"/>
</dbReference>
<dbReference type="Pfam" id="PF01943">
    <property type="entry name" value="Polysacc_synt"/>
    <property type="match status" value="1"/>
</dbReference>
<proteinExistence type="predicted"/>
<dbReference type="PANTHER" id="PTHR30250:SF11">
    <property type="entry name" value="O-ANTIGEN TRANSPORTER-RELATED"/>
    <property type="match status" value="1"/>
</dbReference>
<feature type="transmembrane region" description="Helical" evidence="6">
    <location>
        <begin position="76"/>
        <end position="98"/>
    </location>
</feature>
<keyword evidence="3 6" id="KW-0812">Transmembrane</keyword>
<dbReference type="AlphaFoldDB" id="A0A6B0SYH9"/>
<evidence type="ECO:0000256" key="5">
    <source>
        <dbReference type="ARBA" id="ARBA00023136"/>
    </source>
</evidence>
<feature type="transmembrane region" description="Helical" evidence="6">
    <location>
        <begin position="285"/>
        <end position="304"/>
    </location>
</feature>
<feature type="transmembrane region" description="Helical" evidence="6">
    <location>
        <begin position="42"/>
        <end position="64"/>
    </location>
</feature>
<feature type="transmembrane region" description="Helical" evidence="6">
    <location>
        <begin position="20"/>
        <end position="36"/>
    </location>
</feature>
<comment type="caution">
    <text evidence="7">The sequence shown here is derived from an EMBL/GenBank/DDBJ whole genome shotgun (WGS) entry which is preliminary data.</text>
</comment>
<accession>A0A6B0SYH9</accession>
<reference evidence="7 8" key="1">
    <citation type="submission" date="2019-12" db="EMBL/GenBank/DDBJ databases">
        <title>Isolation and characterization of three novel carbon monoxide-oxidizing members of Halobacteria from salione crusts and soils.</title>
        <authorList>
            <person name="Myers M.R."/>
            <person name="King G.M."/>
        </authorList>
    </citation>
    <scope>NUCLEOTIDE SEQUENCE [LARGE SCALE GENOMIC DNA]</scope>
    <source>
        <strain evidence="7 8">WSH3</strain>
    </source>
</reference>
<evidence type="ECO:0000313" key="8">
    <source>
        <dbReference type="Proteomes" id="UP000466535"/>
    </source>
</evidence>
<protein>
    <submittedName>
        <fullName evidence="7">Oligosaccharide flippase family protein</fullName>
    </submittedName>
</protein>
<dbReference type="Proteomes" id="UP000466535">
    <property type="component" value="Unassembled WGS sequence"/>
</dbReference>
<evidence type="ECO:0000256" key="6">
    <source>
        <dbReference type="SAM" id="Phobius"/>
    </source>
</evidence>
<evidence type="ECO:0000256" key="4">
    <source>
        <dbReference type="ARBA" id="ARBA00022989"/>
    </source>
</evidence>
<sequence length="475" mass="52238">MSRILEEVVGASGIKLTNRIVGFVGIIIYTRLVSSIELGQYFLFIGILGVLTTVTVSGLGSATFREISRVDDPDETFTAVLILILILLICLTLMIIPFGTVIDNFIGRDITNALILTLPLEALSIILGIVLRGEEKIIPNEIIWLFSRIMQFCFAVIAIQAGESAFTVVIVAYFIGRAVRVSISYVFIDVSLSGVPPLEEFRSLVHGWRYLSVMRWGNFGQQWVDTLLIGFFLAPASVAVYEVIWRLSSLGLFVLNISSGVLFPRLVKWIERGNSEKFNWYSRRAYLYATMPFVPLALGSVVVGESLLGLLYGSEYASGYIALVLLLFGRSFQSIDSVSNKILMATDNDRVIAIITVAVIVVNLVSNSYLIPRYGLAGAATGTGVAFLCGAVIKSWLSVKSTGVSVPLRDFAMVLISGFFMSTIVYLISLQFSEIRWLQLLVLITIGGTIFCTITAILSRAVSNDVREIFSEYAK</sequence>
<keyword evidence="5 6" id="KW-0472">Membrane</keyword>
<keyword evidence="2" id="KW-1003">Cell membrane</keyword>
<comment type="subcellular location">
    <subcellularLocation>
        <location evidence="1">Cell membrane</location>
        <topology evidence="1">Multi-pass membrane protein</topology>
    </subcellularLocation>
</comment>
<evidence type="ECO:0000256" key="1">
    <source>
        <dbReference type="ARBA" id="ARBA00004651"/>
    </source>
</evidence>
<evidence type="ECO:0000313" key="7">
    <source>
        <dbReference type="EMBL" id="MXR50425.1"/>
    </source>
</evidence>
<feature type="transmembrane region" description="Helical" evidence="6">
    <location>
        <begin position="152"/>
        <end position="175"/>
    </location>
</feature>
<organism evidence="7 8">
    <name type="scientific">Halovenus carboxidivorans</name>
    <dbReference type="NCBI Taxonomy" id="2692199"/>
    <lineage>
        <taxon>Archaea</taxon>
        <taxon>Methanobacteriati</taxon>
        <taxon>Methanobacteriota</taxon>
        <taxon>Stenosarchaea group</taxon>
        <taxon>Halobacteria</taxon>
        <taxon>Halobacteriales</taxon>
        <taxon>Haloarculaceae</taxon>
        <taxon>Halovenus</taxon>
    </lineage>
</organism>
<dbReference type="PANTHER" id="PTHR30250">
    <property type="entry name" value="PST FAMILY PREDICTED COLANIC ACID TRANSPORTER"/>
    <property type="match status" value="1"/>
</dbReference>
<feature type="transmembrane region" description="Helical" evidence="6">
    <location>
        <begin position="376"/>
        <end position="399"/>
    </location>
</feature>
<feature type="transmembrane region" description="Helical" evidence="6">
    <location>
        <begin position="438"/>
        <end position="458"/>
    </location>
</feature>